<feature type="domain" description="HTH araC/xylS-type" evidence="3">
    <location>
        <begin position="228"/>
        <end position="326"/>
    </location>
</feature>
<dbReference type="SMART" id="SM00342">
    <property type="entry name" value="HTH_ARAC"/>
    <property type="match status" value="1"/>
</dbReference>
<keyword evidence="5" id="KW-1185">Reference proteome</keyword>
<dbReference type="SUPFAM" id="SSF46689">
    <property type="entry name" value="Homeodomain-like"/>
    <property type="match status" value="2"/>
</dbReference>
<dbReference type="STRING" id="626887.J057_11516"/>
<dbReference type="AlphaFoldDB" id="N6X4G9"/>
<dbReference type="Proteomes" id="UP000013165">
    <property type="component" value="Unassembled WGS sequence"/>
</dbReference>
<dbReference type="InterPro" id="IPR009057">
    <property type="entry name" value="Homeodomain-like_sf"/>
</dbReference>
<dbReference type="EMBL" id="APLQ01000011">
    <property type="protein sequence ID" value="ENO15978.1"/>
    <property type="molecule type" value="Genomic_DNA"/>
</dbReference>
<organism evidence="4 5">
    <name type="scientific">Marinobacter nanhaiticus D15-8W</name>
    <dbReference type="NCBI Taxonomy" id="626887"/>
    <lineage>
        <taxon>Bacteria</taxon>
        <taxon>Pseudomonadati</taxon>
        <taxon>Pseudomonadota</taxon>
        <taxon>Gammaproteobacteria</taxon>
        <taxon>Pseudomonadales</taxon>
        <taxon>Marinobacteraceae</taxon>
        <taxon>Marinobacter</taxon>
    </lineage>
</organism>
<dbReference type="PATRIC" id="fig|626887.3.peg.2309"/>
<gene>
    <name evidence="4" type="ORF">J057_11516</name>
</gene>
<dbReference type="PANTHER" id="PTHR47893">
    <property type="entry name" value="REGULATORY PROTEIN PCHR"/>
    <property type="match status" value="1"/>
</dbReference>
<evidence type="ECO:0000259" key="3">
    <source>
        <dbReference type="PROSITE" id="PS01124"/>
    </source>
</evidence>
<dbReference type="InterPro" id="IPR053142">
    <property type="entry name" value="PchR_regulatory_protein"/>
</dbReference>
<keyword evidence="1" id="KW-0805">Transcription regulation</keyword>
<comment type="caution">
    <text evidence="4">The sequence shown here is derived from an EMBL/GenBank/DDBJ whole genome shotgun (WGS) entry which is preliminary data.</text>
</comment>
<dbReference type="GO" id="GO:0043565">
    <property type="term" value="F:sequence-specific DNA binding"/>
    <property type="evidence" value="ECO:0007669"/>
    <property type="project" value="InterPro"/>
</dbReference>
<reference evidence="4 5" key="1">
    <citation type="journal article" date="2013" name="Genome Announc.">
        <title>Genome Sequence of the Polycyclic Aromatic Hydrocarbon-Degrading Bacterium Strain Marinobacter nanhaiticus D15-8WT.</title>
        <authorList>
            <person name="Cui Z."/>
            <person name="Gao W."/>
            <person name="Li Q."/>
            <person name="Xu G."/>
            <person name="Zheng L."/>
        </authorList>
    </citation>
    <scope>NUCLEOTIDE SEQUENCE [LARGE SCALE GENOMIC DNA]</scope>
    <source>
        <strain evidence="4 5">D15-8W</strain>
    </source>
</reference>
<sequence length="340" mass="37268">MTGFLGTHGIDAHELRTISVPLVNHHHLELATRPPQTSLLTGYMRVTELEPGMHLRLADIHDHFGLTTRAELPAGVKIALVVSGHARVKYGRQDAELGPSGSSVGLVSILPTPDRFVRQGRIDGHERTITLSLTPQWLAQRGLGRLLEPGHRGTPRLIHWTPSDTLLSTAQGLFSPSPTDRSAPLYHLHLSGFALTLASEALKHTQAIEQSAIDEPAASRRRLDPRLAKLMALIDSGQARKSTQAELARQLGMSLSNLQRRFRDQCGEALGHYLRRHALGVAREALVRERVSVEIAAELAGYTSASNFTTAFRREFGITPSDCRAATQQARLSIPGRPRP</sequence>
<name>N6X4G9_9GAMM</name>
<accession>N6X4G9</accession>
<dbReference type="HOGENOM" id="CLU_052345_1_1_6"/>
<dbReference type="OrthoDB" id="6670788at2"/>
<keyword evidence="2" id="KW-0804">Transcription</keyword>
<evidence type="ECO:0000313" key="4">
    <source>
        <dbReference type="EMBL" id="ENO15978.1"/>
    </source>
</evidence>
<dbReference type="PROSITE" id="PS01124">
    <property type="entry name" value="HTH_ARAC_FAMILY_2"/>
    <property type="match status" value="1"/>
</dbReference>
<proteinExistence type="predicted"/>
<dbReference type="GO" id="GO:0003700">
    <property type="term" value="F:DNA-binding transcription factor activity"/>
    <property type="evidence" value="ECO:0007669"/>
    <property type="project" value="InterPro"/>
</dbReference>
<dbReference type="eggNOG" id="COG2169">
    <property type="taxonomic scope" value="Bacteria"/>
</dbReference>
<protein>
    <submittedName>
        <fullName evidence="4">AraC family transcriptional regulator</fullName>
    </submittedName>
</protein>
<dbReference type="InterPro" id="IPR018060">
    <property type="entry name" value="HTH_AraC"/>
</dbReference>
<dbReference type="PANTHER" id="PTHR47893:SF1">
    <property type="entry name" value="REGULATORY PROTEIN PCHR"/>
    <property type="match status" value="1"/>
</dbReference>
<evidence type="ECO:0000256" key="2">
    <source>
        <dbReference type="ARBA" id="ARBA00023163"/>
    </source>
</evidence>
<dbReference type="Gene3D" id="1.10.10.60">
    <property type="entry name" value="Homeodomain-like"/>
    <property type="match status" value="1"/>
</dbReference>
<evidence type="ECO:0000313" key="5">
    <source>
        <dbReference type="Proteomes" id="UP000013165"/>
    </source>
</evidence>
<dbReference type="Pfam" id="PF12833">
    <property type="entry name" value="HTH_18"/>
    <property type="match status" value="1"/>
</dbReference>
<dbReference type="RefSeq" id="WP_004580268.1">
    <property type="nucleotide sequence ID" value="NZ_AP028878.1"/>
</dbReference>
<evidence type="ECO:0000256" key="1">
    <source>
        <dbReference type="ARBA" id="ARBA00023015"/>
    </source>
</evidence>